<evidence type="ECO:0000256" key="2">
    <source>
        <dbReference type="ARBA" id="ARBA00022737"/>
    </source>
</evidence>
<dbReference type="Gene3D" id="2.120.10.80">
    <property type="entry name" value="Kelch-type beta propeller"/>
    <property type="match status" value="1"/>
</dbReference>
<evidence type="ECO:0000256" key="4">
    <source>
        <dbReference type="ARBA" id="ARBA00041041"/>
    </source>
</evidence>
<dbReference type="AlphaFoldDB" id="A0A5E4LYL4"/>
<name>A0A5E4LYL4_9HEMI</name>
<dbReference type="PANTHER" id="PTHR46428:SF1">
    <property type="entry name" value="KELCH DOMAIN-CONTAINING PROTEIN 10"/>
    <property type="match status" value="1"/>
</dbReference>
<dbReference type="SUPFAM" id="SSF50965">
    <property type="entry name" value="Galactose oxidase, central domain"/>
    <property type="match status" value="1"/>
</dbReference>
<evidence type="ECO:0000313" key="5">
    <source>
        <dbReference type="EMBL" id="VVC24298.1"/>
    </source>
</evidence>
<organism evidence="5 6">
    <name type="scientific">Cinara cedri</name>
    <dbReference type="NCBI Taxonomy" id="506608"/>
    <lineage>
        <taxon>Eukaryota</taxon>
        <taxon>Metazoa</taxon>
        <taxon>Ecdysozoa</taxon>
        <taxon>Arthropoda</taxon>
        <taxon>Hexapoda</taxon>
        <taxon>Insecta</taxon>
        <taxon>Pterygota</taxon>
        <taxon>Neoptera</taxon>
        <taxon>Paraneoptera</taxon>
        <taxon>Hemiptera</taxon>
        <taxon>Sternorrhyncha</taxon>
        <taxon>Aphidomorpha</taxon>
        <taxon>Aphidoidea</taxon>
        <taxon>Aphididae</taxon>
        <taxon>Lachninae</taxon>
        <taxon>Cinara</taxon>
    </lineage>
</organism>
<keyword evidence="2" id="KW-0677">Repeat</keyword>
<sequence length="400" mass="46413">MTNTSFPMYKFKPFKFNVLKQNHDPFEMPLSKIGHHLLCNDAYLITYVGINPIAATGRLWQYYFDLDEWKIIPTQNILPKVGSSLVTLFGNVIIIISCSKSQHCGEWSFRLCLGDLAYQYEIGQIRFKELILSGAIQIPNHVLGQGFVINGTDIFSIHGTQNKKHEMGVFQLDVITRKWEVLHPASHEQMENGKCIYPREVIFYDGRIYVFASRLGGIKVYCKFSKIHMFDLATRLWYLFKVKQDSEVRKSGIPNCYSYSCVQCPINRNLVYLCGGFKGLRASDAIWRFDLNTLQWEKLIKFSLPQPVYMHSTIITPSGRMYCYGGKITRRSPYYTNYSSNNLICAWITIPKLKILSWEAMVHYFKDQMFESSTETLKKIGIPPEFYNRIIEARSHINNV</sequence>
<dbReference type="InterPro" id="IPR011043">
    <property type="entry name" value="Gal_Oxase/kelch_b-propeller"/>
</dbReference>
<evidence type="ECO:0000313" key="6">
    <source>
        <dbReference type="Proteomes" id="UP000325440"/>
    </source>
</evidence>
<keyword evidence="1" id="KW-0880">Kelch repeat</keyword>
<dbReference type="InterPro" id="IPR006652">
    <property type="entry name" value="Kelch_1"/>
</dbReference>
<protein>
    <recommendedName>
        <fullName evidence="4">Kelch domain-containing protein 10</fullName>
    </recommendedName>
</protein>
<reference evidence="5 6" key="1">
    <citation type="submission" date="2019-08" db="EMBL/GenBank/DDBJ databases">
        <authorList>
            <person name="Alioto T."/>
            <person name="Alioto T."/>
            <person name="Gomez Garrido J."/>
        </authorList>
    </citation>
    <scope>NUCLEOTIDE SEQUENCE [LARGE SCALE GENOMIC DNA]</scope>
</reference>
<dbReference type="PANTHER" id="PTHR46428">
    <property type="entry name" value="KELCH DOMAIN-CONTAINING PROTEIN 10"/>
    <property type="match status" value="1"/>
</dbReference>
<dbReference type="InterPro" id="IPR052125">
    <property type="entry name" value="KLHDC10"/>
</dbReference>
<keyword evidence="6" id="KW-1185">Reference proteome</keyword>
<dbReference type="InterPro" id="IPR015915">
    <property type="entry name" value="Kelch-typ_b-propeller"/>
</dbReference>
<dbReference type="OrthoDB" id="7676067at2759"/>
<dbReference type="Pfam" id="PF01344">
    <property type="entry name" value="Kelch_1"/>
    <property type="match status" value="1"/>
</dbReference>
<proteinExistence type="inferred from homology"/>
<evidence type="ECO:0000256" key="1">
    <source>
        <dbReference type="ARBA" id="ARBA00022441"/>
    </source>
</evidence>
<gene>
    <name evidence="5" type="ORF">CINCED_3A020023</name>
</gene>
<dbReference type="Proteomes" id="UP000325440">
    <property type="component" value="Unassembled WGS sequence"/>
</dbReference>
<accession>A0A5E4LYL4</accession>
<dbReference type="EMBL" id="CABPRJ010000001">
    <property type="protein sequence ID" value="VVC24298.1"/>
    <property type="molecule type" value="Genomic_DNA"/>
</dbReference>
<dbReference type="GO" id="GO:0032874">
    <property type="term" value="P:positive regulation of stress-activated MAPK cascade"/>
    <property type="evidence" value="ECO:0007669"/>
    <property type="project" value="TreeGrafter"/>
</dbReference>
<comment type="similarity">
    <text evidence="3">Belongs to the KLHDC10 family.</text>
</comment>
<evidence type="ECO:0000256" key="3">
    <source>
        <dbReference type="ARBA" id="ARBA00038487"/>
    </source>
</evidence>